<keyword evidence="2" id="KW-1185">Reference proteome</keyword>
<accession>A0ABZ0ZR82</accession>
<evidence type="ECO:0008006" key="3">
    <source>
        <dbReference type="Google" id="ProtNLM"/>
    </source>
</evidence>
<dbReference type="EMBL" id="CP141059">
    <property type="protein sequence ID" value="WQQ26816.1"/>
    <property type="molecule type" value="Genomic_DNA"/>
</dbReference>
<gene>
    <name evidence="1" type="ORF">SHK19_00955</name>
</gene>
<dbReference type="RefSeq" id="WP_322937588.1">
    <property type="nucleotide sequence ID" value="NZ_CP141059.1"/>
</dbReference>
<organism evidence="1 2">
    <name type="scientific">Nocardioides bizhenqiangii</name>
    <dbReference type="NCBI Taxonomy" id="3095076"/>
    <lineage>
        <taxon>Bacteria</taxon>
        <taxon>Bacillati</taxon>
        <taxon>Actinomycetota</taxon>
        <taxon>Actinomycetes</taxon>
        <taxon>Propionibacteriales</taxon>
        <taxon>Nocardioidaceae</taxon>
        <taxon>Nocardioides</taxon>
    </lineage>
</organism>
<reference evidence="2" key="1">
    <citation type="submission" date="2023-12" db="EMBL/GenBank/DDBJ databases">
        <title>Novel species in genus Nocardioides.</title>
        <authorList>
            <person name="Zhou H."/>
        </authorList>
    </citation>
    <scope>NUCLEOTIDE SEQUENCE [LARGE SCALE GENOMIC DNA]</scope>
    <source>
        <strain evidence="2">HM61</strain>
    </source>
</reference>
<evidence type="ECO:0000313" key="1">
    <source>
        <dbReference type="EMBL" id="WQQ26816.1"/>
    </source>
</evidence>
<evidence type="ECO:0000313" key="2">
    <source>
        <dbReference type="Proteomes" id="UP001327225"/>
    </source>
</evidence>
<dbReference type="Proteomes" id="UP001327225">
    <property type="component" value="Chromosome"/>
</dbReference>
<proteinExistence type="predicted"/>
<protein>
    <recommendedName>
        <fullName evidence="3">Halobacterial output domain-containing protein</fullName>
    </recommendedName>
</protein>
<name>A0ABZ0ZR82_9ACTN</name>
<sequence length="80" mass="8409">MTTHNPPETQTALDLLNEVVLTATLHKLDLADTPDDILTLAGPSRVDLLALAGSSPDDLMVAAERGTVSVAPTDPDITIY</sequence>